<sequence length="150" mass="16325">MKFFYPILTLLALAAAEDLAKKPVSGPGSPPSIKPTKITGDKSKIIDGVPMHQSIDVKARNRHPEYLPQPEDMRKKVAQNVHDGHVKTQAITTCDCAPAICPQVRLTSAAVSDCKAAHAYACWRKNAACAKPVSLVHLETKNWMLTGVEQ</sequence>
<evidence type="ECO:0000256" key="2">
    <source>
        <dbReference type="SAM" id="SignalP"/>
    </source>
</evidence>
<evidence type="ECO:0000313" key="3">
    <source>
        <dbReference type="EMBL" id="KAF2668683.1"/>
    </source>
</evidence>
<dbReference type="AlphaFoldDB" id="A0A6A6UBI1"/>
<reference evidence="3" key="1">
    <citation type="journal article" date="2020" name="Stud. Mycol.">
        <title>101 Dothideomycetes genomes: a test case for predicting lifestyles and emergence of pathogens.</title>
        <authorList>
            <person name="Haridas S."/>
            <person name="Albert R."/>
            <person name="Binder M."/>
            <person name="Bloem J."/>
            <person name="Labutti K."/>
            <person name="Salamov A."/>
            <person name="Andreopoulos B."/>
            <person name="Baker S."/>
            <person name="Barry K."/>
            <person name="Bills G."/>
            <person name="Bluhm B."/>
            <person name="Cannon C."/>
            <person name="Castanera R."/>
            <person name="Culley D."/>
            <person name="Daum C."/>
            <person name="Ezra D."/>
            <person name="Gonzalez J."/>
            <person name="Henrissat B."/>
            <person name="Kuo A."/>
            <person name="Liang C."/>
            <person name="Lipzen A."/>
            <person name="Lutzoni F."/>
            <person name="Magnuson J."/>
            <person name="Mondo S."/>
            <person name="Nolan M."/>
            <person name="Ohm R."/>
            <person name="Pangilinan J."/>
            <person name="Park H.-J."/>
            <person name="Ramirez L."/>
            <person name="Alfaro M."/>
            <person name="Sun H."/>
            <person name="Tritt A."/>
            <person name="Yoshinaga Y."/>
            <person name="Zwiers L.-H."/>
            <person name="Turgeon B."/>
            <person name="Goodwin S."/>
            <person name="Spatafora J."/>
            <person name="Crous P."/>
            <person name="Grigoriev I."/>
        </authorList>
    </citation>
    <scope>NUCLEOTIDE SEQUENCE</scope>
    <source>
        <strain evidence="3">CBS 115976</strain>
    </source>
</reference>
<name>A0A6A6UBI1_9PEZI</name>
<feature type="region of interest" description="Disordered" evidence="1">
    <location>
        <begin position="21"/>
        <end position="40"/>
    </location>
</feature>
<gene>
    <name evidence="3" type="ORF">BT63DRAFT_414656</name>
</gene>
<proteinExistence type="predicted"/>
<evidence type="ECO:0000313" key="4">
    <source>
        <dbReference type="Proteomes" id="UP000799302"/>
    </source>
</evidence>
<evidence type="ECO:0000256" key="1">
    <source>
        <dbReference type="SAM" id="MobiDB-lite"/>
    </source>
</evidence>
<feature type="chain" id="PRO_5025469173" evidence="2">
    <location>
        <begin position="17"/>
        <end position="150"/>
    </location>
</feature>
<feature type="signal peptide" evidence="2">
    <location>
        <begin position="1"/>
        <end position="16"/>
    </location>
</feature>
<dbReference type="EMBL" id="MU004236">
    <property type="protein sequence ID" value="KAF2668683.1"/>
    <property type="molecule type" value="Genomic_DNA"/>
</dbReference>
<dbReference type="Proteomes" id="UP000799302">
    <property type="component" value="Unassembled WGS sequence"/>
</dbReference>
<accession>A0A6A6UBI1</accession>
<keyword evidence="4" id="KW-1185">Reference proteome</keyword>
<protein>
    <submittedName>
        <fullName evidence="3">Uncharacterized protein</fullName>
    </submittedName>
</protein>
<keyword evidence="2" id="KW-0732">Signal</keyword>
<organism evidence="3 4">
    <name type="scientific">Microthyrium microscopicum</name>
    <dbReference type="NCBI Taxonomy" id="703497"/>
    <lineage>
        <taxon>Eukaryota</taxon>
        <taxon>Fungi</taxon>
        <taxon>Dikarya</taxon>
        <taxon>Ascomycota</taxon>
        <taxon>Pezizomycotina</taxon>
        <taxon>Dothideomycetes</taxon>
        <taxon>Dothideomycetes incertae sedis</taxon>
        <taxon>Microthyriales</taxon>
        <taxon>Microthyriaceae</taxon>
        <taxon>Microthyrium</taxon>
    </lineage>
</organism>